<dbReference type="PANTHER" id="PTHR11063">
    <property type="entry name" value="GLUTAMATE SEMIALDEHYDE DEHYDROGENASE"/>
    <property type="match status" value="1"/>
</dbReference>
<dbReference type="KEGG" id="gtt:GUITHDRAFT_166393"/>
<evidence type="ECO:0000256" key="12">
    <source>
        <dbReference type="SAM" id="Coils"/>
    </source>
</evidence>
<evidence type="ECO:0000313" key="16">
    <source>
        <dbReference type="Proteomes" id="UP000011087"/>
    </source>
</evidence>
<dbReference type="PIRSF" id="PIRSF000151">
    <property type="entry name" value="GPR"/>
    <property type="match status" value="1"/>
</dbReference>
<evidence type="ECO:0000313" key="15">
    <source>
        <dbReference type="EnsemblProtists" id="EKX33713"/>
    </source>
</evidence>
<evidence type="ECO:0000256" key="8">
    <source>
        <dbReference type="ARBA" id="ARBA00059423"/>
    </source>
</evidence>
<reference evidence="15" key="3">
    <citation type="submission" date="2016-03" db="UniProtKB">
        <authorList>
            <consortium name="EnsemblProtists"/>
        </authorList>
    </citation>
    <scope>IDENTIFICATION</scope>
</reference>
<keyword evidence="3" id="KW-0028">Amino-acid biosynthesis</keyword>
<dbReference type="InterPro" id="IPR016161">
    <property type="entry name" value="Ald_DH/histidinol_DH"/>
</dbReference>
<dbReference type="Gene3D" id="3.40.309.10">
    <property type="entry name" value="Aldehyde Dehydrogenase, Chain A, domain 2"/>
    <property type="match status" value="1"/>
</dbReference>
<evidence type="ECO:0000256" key="4">
    <source>
        <dbReference type="ARBA" id="ARBA00022650"/>
    </source>
</evidence>
<dbReference type="PaxDb" id="55529-EKX33713"/>
<keyword evidence="12" id="KW-0175">Coiled coil</keyword>
<comment type="similarity">
    <text evidence="9">Belongs to the gamma-glutamyl phosphate reductase family.</text>
</comment>
<evidence type="ECO:0000256" key="9">
    <source>
        <dbReference type="ARBA" id="ARBA00060997"/>
    </source>
</evidence>
<dbReference type="GO" id="GO:0055129">
    <property type="term" value="P:L-proline biosynthetic process"/>
    <property type="evidence" value="ECO:0007669"/>
    <property type="project" value="UniProtKB-UniPathway"/>
</dbReference>
<dbReference type="OrthoDB" id="1934954at2759"/>
<feature type="coiled-coil region" evidence="12">
    <location>
        <begin position="43"/>
        <end position="70"/>
    </location>
</feature>
<dbReference type="GeneID" id="17290433"/>
<dbReference type="FunFam" id="3.40.309.10:FF:000006">
    <property type="entry name" value="Gamma-glutamyl phosphate reductase"/>
    <property type="match status" value="1"/>
</dbReference>
<sequence length="452" mass="48631">MRSGPAAVLLPPALFSRASSTSSVLEVARSAREAARKLAALPLEDRNDALNRVASALENAKTEIETANKSDCEIAAKPESNVAPPLQARLKFGGSKFRDTIQGVRDLMKLEDPIGRIQLHRELDQGLVLKRKTVPLGVLGIIFEARPDAAVQIASLGIKSGNGVLLKCGREAVGSCRAIVSAIKDGLKTSKASPDVVALLTTREETAEMMKMKEYVDLIIPRGSNSFVQYVMQNTDIPVLGHADGICHIFVDKAAEIQKAVEIATDSKIQYPSACNAVETILVHEAVAKQFLEAFGSRAEKEGIEIRGCQGTLKHVKGAEAVEADWSTEYGDKIVSVKIVPSMESAMQHINTYGSRHTDCIITEDASAAAVFQSQVDAAGVYWNCSTRFADGFRYGFGAEVGISTSMMPPRGPVGLEGLVTYRYIMTGNGHVVKSYTGDGAKPFTHKNLPLQ</sequence>
<dbReference type="NCBIfam" id="TIGR00407">
    <property type="entry name" value="proA"/>
    <property type="match status" value="1"/>
</dbReference>
<evidence type="ECO:0000256" key="1">
    <source>
        <dbReference type="ARBA" id="ARBA00004985"/>
    </source>
</evidence>
<proteinExistence type="inferred from homology"/>
<dbReference type="RefSeq" id="XP_005820693.1">
    <property type="nucleotide sequence ID" value="XM_005820636.1"/>
</dbReference>
<reference evidence="14 16" key="1">
    <citation type="journal article" date="2012" name="Nature">
        <title>Algal genomes reveal evolutionary mosaicism and the fate of nucleomorphs.</title>
        <authorList>
            <consortium name="DOE Joint Genome Institute"/>
            <person name="Curtis B.A."/>
            <person name="Tanifuji G."/>
            <person name="Burki F."/>
            <person name="Gruber A."/>
            <person name="Irimia M."/>
            <person name="Maruyama S."/>
            <person name="Arias M.C."/>
            <person name="Ball S.G."/>
            <person name="Gile G.H."/>
            <person name="Hirakawa Y."/>
            <person name="Hopkins J.F."/>
            <person name="Kuo A."/>
            <person name="Rensing S.A."/>
            <person name="Schmutz J."/>
            <person name="Symeonidi A."/>
            <person name="Elias M."/>
            <person name="Eveleigh R.J."/>
            <person name="Herman E.K."/>
            <person name="Klute M.J."/>
            <person name="Nakayama T."/>
            <person name="Obornik M."/>
            <person name="Reyes-Prieto A."/>
            <person name="Armbrust E.V."/>
            <person name="Aves S.J."/>
            <person name="Beiko R.G."/>
            <person name="Coutinho P."/>
            <person name="Dacks J.B."/>
            <person name="Durnford D.G."/>
            <person name="Fast N.M."/>
            <person name="Green B.R."/>
            <person name="Grisdale C.J."/>
            <person name="Hempel F."/>
            <person name="Henrissat B."/>
            <person name="Hoppner M.P."/>
            <person name="Ishida K."/>
            <person name="Kim E."/>
            <person name="Koreny L."/>
            <person name="Kroth P.G."/>
            <person name="Liu Y."/>
            <person name="Malik S.B."/>
            <person name="Maier U.G."/>
            <person name="McRose D."/>
            <person name="Mock T."/>
            <person name="Neilson J.A."/>
            <person name="Onodera N.T."/>
            <person name="Poole A.M."/>
            <person name="Pritham E.J."/>
            <person name="Richards T.A."/>
            <person name="Rocap G."/>
            <person name="Roy S.W."/>
            <person name="Sarai C."/>
            <person name="Schaack S."/>
            <person name="Shirato S."/>
            <person name="Slamovits C.H."/>
            <person name="Spencer D.F."/>
            <person name="Suzuki S."/>
            <person name="Worden A.Z."/>
            <person name="Zauner S."/>
            <person name="Barry K."/>
            <person name="Bell C."/>
            <person name="Bharti A.K."/>
            <person name="Crow J.A."/>
            <person name="Grimwood J."/>
            <person name="Kramer R."/>
            <person name="Lindquist E."/>
            <person name="Lucas S."/>
            <person name="Salamov A."/>
            <person name="McFadden G.I."/>
            <person name="Lane C.E."/>
            <person name="Keeling P.J."/>
            <person name="Gray M.W."/>
            <person name="Grigoriev I.V."/>
            <person name="Archibald J.M."/>
        </authorList>
    </citation>
    <scope>NUCLEOTIDE SEQUENCE</scope>
    <source>
        <strain evidence="14 16">CCMP2712</strain>
    </source>
</reference>
<dbReference type="PROSITE" id="PS01223">
    <property type="entry name" value="PROA"/>
    <property type="match status" value="1"/>
</dbReference>
<evidence type="ECO:0000256" key="5">
    <source>
        <dbReference type="ARBA" id="ARBA00022857"/>
    </source>
</evidence>
<comment type="pathway">
    <text evidence="1">Amino-acid biosynthesis; L-proline biosynthesis; L-glutamate 5-semialdehyde from L-glutamate: step 2/2.</text>
</comment>
<evidence type="ECO:0000256" key="7">
    <source>
        <dbReference type="ARBA" id="ARBA00049024"/>
    </source>
</evidence>
<organism evidence="14">
    <name type="scientific">Guillardia theta (strain CCMP2712)</name>
    <name type="common">Cryptophyte</name>
    <dbReference type="NCBI Taxonomy" id="905079"/>
    <lineage>
        <taxon>Eukaryota</taxon>
        <taxon>Cryptophyceae</taxon>
        <taxon>Pyrenomonadales</taxon>
        <taxon>Geminigeraceae</taxon>
        <taxon>Guillardia</taxon>
    </lineage>
</organism>
<dbReference type="AlphaFoldDB" id="L1IBV0"/>
<dbReference type="InterPro" id="IPR015590">
    <property type="entry name" value="Aldehyde_DH_dom"/>
</dbReference>
<dbReference type="STRING" id="905079.L1IBV0"/>
<dbReference type="HOGENOM" id="CLU_030231_0_1_1"/>
<dbReference type="Pfam" id="PF00171">
    <property type="entry name" value="Aldedh"/>
    <property type="match status" value="1"/>
</dbReference>
<dbReference type="SUPFAM" id="SSF53720">
    <property type="entry name" value="ALDH-like"/>
    <property type="match status" value="1"/>
</dbReference>
<dbReference type="HAMAP" id="MF_00412">
    <property type="entry name" value="ProA"/>
    <property type="match status" value="1"/>
</dbReference>
<reference evidence="16" key="2">
    <citation type="submission" date="2012-11" db="EMBL/GenBank/DDBJ databases">
        <authorList>
            <person name="Kuo A."/>
            <person name="Curtis B.A."/>
            <person name="Tanifuji G."/>
            <person name="Burki F."/>
            <person name="Gruber A."/>
            <person name="Irimia M."/>
            <person name="Maruyama S."/>
            <person name="Arias M.C."/>
            <person name="Ball S.G."/>
            <person name="Gile G.H."/>
            <person name="Hirakawa Y."/>
            <person name="Hopkins J.F."/>
            <person name="Rensing S.A."/>
            <person name="Schmutz J."/>
            <person name="Symeonidi A."/>
            <person name="Elias M."/>
            <person name="Eveleigh R.J."/>
            <person name="Herman E.K."/>
            <person name="Klute M.J."/>
            <person name="Nakayama T."/>
            <person name="Obornik M."/>
            <person name="Reyes-Prieto A."/>
            <person name="Armbrust E.V."/>
            <person name="Aves S.J."/>
            <person name="Beiko R.G."/>
            <person name="Coutinho P."/>
            <person name="Dacks J.B."/>
            <person name="Durnford D.G."/>
            <person name="Fast N.M."/>
            <person name="Green B.R."/>
            <person name="Grisdale C."/>
            <person name="Hempe F."/>
            <person name="Henrissat B."/>
            <person name="Hoppner M.P."/>
            <person name="Ishida K.-I."/>
            <person name="Kim E."/>
            <person name="Koreny L."/>
            <person name="Kroth P.G."/>
            <person name="Liu Y."/>
            <person name="Malik S.-B."/>
            <person name="Maier U.G."/>
            <person name="McRose D."/>
            <person name="Mock T."/>
            <person name="Neilson J.A."/>
            <person name="Onodera N.T."/>
            <person name="Poole A.M."/>
            <person name="Pritham E.J."/>
            <person name="Richards T.A."/>
            <person name="Rocap G."/>
            <person name="Roy S.W."/>
            <person name="Sarai C."/>
            <person name="Schaack S."/>
            <person name="Shirato S."/>
            <person name="Slamovits C.H."/>
            <person name="Spencer D.F."/>
            <person name="Suzuki S."/>
            <person name="Worden A.Z."/>
            <person name="Zauner S."/>
            <person name="Barry K."/>
            <person name="Bell C."/>
            <person name="Bharti A.K."/>
            <person name="Crow J.A."/>
            <person name="Grimwood J."/>
            <person name="Kramer R."/>
            <person name="Lindquist E."/>
            <person name="Lucas S."/>
            <person name="Salamov A."/>
            <person name="McFadden G.I."/>
            <person name="Lane C.E."/>
            <person name="Keeling P.J."/>
            <person name="Gray M.W."/>
            <person name="Grigoriev I.V."/>
            <person name="Archibald J.M."/>
        </authorList>
    </citation>
    <scope>NUCLEOTIDE SEQUENCE</scope>
    <source>
        <strain evidence="16">CCMP2712</strain>
    </source>
</reference>
<feature type="domain" description="Aldehyde dehydrogenase" evidence="13">
    <location>
        <begin position="19"/>
        <end position="301"/>
    </location>
</feature>
<evidence type="ECO:0000256" key="6">
    <source>
        <dbReference type="ARBA" id="ARBA00023002"/>
    </source>
</evidence>
<comment type="function">
    <text evidence="8">Catalyzes the NADPH dependent reduction of L-gamma-glutamyl 5-phosphate into L-glutamate 5-semialdehyde and phosphate. The product spontaneously undergoes cyclization to form 1-pyrroline-5-carboxylate.</text>
</comment>
<dbReference type="InterPro" id="IPR016162">
    <property type="entry name" value="Ald_DH_N"/>
</dbReference>
<dbReference type="OMA" id="KTQRYGT"/>
<evidence type="ECO:0000256" key="11">
    <source>
        <dbReference type="ARBA" id="ARBA00077451"/>
    </source>
</evidence>
<dbReference type="InterPro" id="IPR016163">
    <property type="entry name" value="Ald_DH_C"/>
</dbReference>
<keyword evidence="5" id="KW-0521">NADP</keyword>
<evidence type="ECO:0000256" key="3">
    <source>
        <dbReference type="ARBA" id="ARBA00022605"/>
    </source>
</evidence>
<dbReference type="UniPathway" id="UPA00098">
    <property type="reaction ID" value="UER00360"/>
</dbReference>
<gene>
    <name evidence="14" type="ORF">GUITHDRAFT_166393</name>
</gene>
<dbReference type="EC" id="1.2.1.41" evidence="2"/>
<dbReference type="GO" id="GO:0050661">
    <property type="term" value="F:NADP binding"/>
    <property type="evidence" value="ECO:0007669"/>
    <property type="project" value="InterPro"/>
</dbReference>
<dbReference type="Gene3D" id="3.40.605.10">
    <property type="entry name" value="Aldehyde Dehydrogenase, Chain A, domain 1"/>
    <property type="match status" value="1"/>
</dbReference>
<evidence type="ECO:0000313" key="14">
    <source>
        <dbReference type="EMBL" id="EKX33713.1"/>
    </source>
</evidence>
<dbReference type="EMBL" id="JH993132">
    <property type="protein sequence ID" value="EKX33713.1"/>
    <property type="molecule type" value="Genomic_DNA"/>
</dbReference>
<evidence type="ECO:0000256" key="10">
    <source>
        <dbReference type="ARBA" id="ARBA00075718"/>
    </source>
</evidence>
<dbReference type="CDD" id="cd07079">
    <property type="entry name" value="ALDH_F18-19_ProA-GPR"/>
    <property type="match status" value="1"/>
</dbReference>
<keyword evidence="6" id="KW-0560">Oxidoreductase</keyword>
<dbReference type="eggNOG" id="KOG4165">
    <property type="taxonomic scope" value="Eukaryota"/>
</dbReference>
<dbReference type="NCBIfam" id="NF001221">
    <property type="entry name" value="PRK00197.1"/>
    <property type="match status" value="1"/>
</dbReference>
<dbReference type="PANTHER" id="PTHR11063:SF8">
    <property type="entry name" value="DELTA-1-PYRROLINE-5-CARBOXYLATE SYNTHASE"/>
    <property type="match status" value="1"/>
</dbReference>
<keyword evidence="4" id="KW-0641">Proline biosynthesis</keyword>
<dbReference type="InterPro" id="IPR000965">
    <property type="entry name" value="GPR_dom"/>
</dbReference>
<protein>
    <recommendedName>
        <fullName evidence="2">glutamate-5-semialdehyde dehydrogenase</fullName>
        <ecNumber evidence="2">1.2.1.41</ecNumber>
    </recommendedName>
    <alternativeName>
        <fullName evidence="11">Glutamate-5-semialdehyde dehydrogenase</fullName>
    </alternativeName>
    <alternativeName>
        <fullName evidence="10">Glutamyl-gamma-semialdehyde dehydrogenase</fullName>
    </alternativeName>
</protein>
<dbReference type="EnsemblProtists" id="EKX33713">
    <property type="protein sequence ID" value="EKX33713"/>
    <property type="gene ID" value="GUITHDRAFT_166393"/>
</dbReference>
<accession>L1IBV0</accession>
<dbReference type="Proteomes" id="UP000011087">
    <property type="component" value="Unassembled WGS sequence"/>
</dbReference>
<name>L1IBV0_GUITC</name>
<dbReference type="GO" id="GO:0004350">
    <property type="term" value="F:glutamate-5-semialdehyde dehydrogenase activity"/>
    <property type="evidence" value="ECO:0007669"/>
    <property type="project" value="UniProtKB-EC"/>
</dbReference>
<dbReference type="InterPro" id="IPR012134">
    <property type="entry name" value="Glu-5-SA_DH"/>
</dbReference>
<comment type="catalytic activity">
    <reaction evidence="7">
        <text>L-glutamate 5-semialdehyde + phosphate + NADP(+) = L-glutamyl 5-phosphate + NADPH + H(+)</text>
        <dbReference type="Rhea" id="RHEA:19541"/>
        <dbReference type="ChEBI" id="CHEBI:15378"/>
        <dbReference type="ChEBI" id="CHEBI:43474"/>
        <dbReference type="ChEBI" id="CHEBI:57783"/>
        <dbReference type="ChEBI" id="CHEBI:58066"/>
        <dbReference type="ChEBI" id="CHEBI:58274"/>
        <dbReference type="ChEBI" id="CHEBI:58349"/>
        <dbReference type="EC" id="1.2.1.41"/>
    </reaction>
</comment>
<dbReference type="InterPro" id="IPR020593">
    <property type="entry name" value="G-glutamylP_reductase_CS"/>
</dbReference>
<evidence type="ECO:0000256" key="2">
    <source>
        <dbReference type="ARBA" id="ARBA00013002"/>
    </source>
</evidence>
<evidence type="ECO:0000259" key="13">
    <source>
        <dbReference type="Pfam" id="PF00171"/>
    </source>
</evidence>
<keyword evidence="16" id="KW-1185">Reference proteome</keyword>